<dbReference type="SMART" id="SM00028">
    <property type="entry name" value="TPR"/>
    <property type="match status" value="5"/>
</dbReference>
<dbReference type="PROSITE" id="PS50005">
    <property type="entry name" value="TPR"/>
    <property type="match status" value="1"/>
</dbReference>
<dbReference type="PANTHER" id="PTHR12558:SF13">
    <property type="entry name" value="CELL DIVISION CYCLE PROTEIN 27 HOMOLOG"/>
    <property type="match status" value="1"/>
</dbReference>
<dbReference type="Pfam" id="PF13181">
    <property type="entry name" value="TPR_8"/>
    <property type="match status" value="2"/>
</dbReference>
<reference evidence="3" key="1">
    <citation type="submission" date="2017-11" db="EMBL/GenBank/DDBJ databases">
        <authorList>
            <person name="Zhu W."/>
        </authorList>
    </citation>
    <scope>NUCLEOTIDE SEQUENCE [LARGE SCALE GENOMIC DNA]</scope>
    <source>
        <strain evidence="3">160</strain>
    </source>
</reference>
<dbReference type="RefSeq" id="WP_114916631.1">
    <property type="nucleotide sequence ID" value="NZ_CP024848.1"/>
</dbReference>
<dbReference type="Pfam" id="PF25058">
    <property type="entry name" value="ARM_TT21"/>
    <property type="match status" value="1"/>
</dbReference>
<accession>A0A345PH61</accession>
<keyword evidence="1" id="KW-0802">TPR repeat</keyword>
<dbReference type="KEGG" id="ocn:CUC15_10595"/>
<sequence>MDTIMEAVQLFENNEAEKALKLLRQHIEIASDDEKFTIAQLYLQLGFLQEARDLLTELLEIYPDESELKLTISEVFIELEDDESAINLLVGIKEEDELYVQALLQLADLYQSQGLFEVAEQKLLIAKQLEPNEEIIDFALAELYFSIGEYKKAILYYEKVDTKEIVAVSIDDRLGEAYAAAGEYEKALSYYKEHENEDPERLFRYGITAYQAERTDIAIKAWEHVIDLDPYYHTVYYQLARAYEEEGRPEEGYAISKRGIQIDEFNKELLLQAATFAHQFGEDKQSEEFARNAVALDTDYKEAVLFLIELFKKQMNYHAIIDLLLEIKKSDADDPLYEWELARAYNEIDSYDHALNHYKEAYNTLSQDSDFVKEYGYFLTEEGRIGEAIPIFESYLLLQPLDGEVEEFANRLKLSRNDDSPYA</sequence>
<protein>
    <submittedName>
        <fullName evidence="2">Uncharacterized protein</fullName>
    </submittedName>
</protein>
<dbReference type="PANTHER" id="PTHR12558">
    <property type="entry name" value="CELL DIVISION CYCLE 16,23,27"/>
    <property type="match status" value="1"/>
</dbReference>
<organism evidence="2 3">
    <name type="scientific">Oceanobacillus zhaokaii</name>
    <dbReference type="NCBI Taxonomy" id="2052660"/>
    <lineage>
        <taxon>Bacteria</taxon>
        <taxon>Bacillati</taxon>
        <taxon>Bacillota</taxon>
        <taxon>Bacilli</taxon>
        <taxon>Bacillales</taxon>
        <taxon>Bacillaceae</taxon>
        <taxon>Oceanobacillus</taxon>
    </lineage>
</organism>
<dbReference type="InterPro" id="IPR011990">
    <property type="entry name" value="TPR-like_helical_dom_sf"/>
</dbReference>
<gene>
    <name evidence="2" type="ORF">CUC15_10595</name>
</gene>
<dbReference type="InterPro" id="IPR019734">
    <property type="entry name" value="TPR_rpt"/>
</dbReference>
<proteinExistence type="predicted"/>
<dbReference type="AlphaFoldDB" id="A0A345PH61"/>
<dbReference type="Proteomes" id="UP000253908">
    <property type="component" value="Chromosome"/>
</dbReference>
<evidence type="ECO:0000313" key="3">
    <source>
        <dbReference type="Proteomes" id="UP000253908"/>
    </source>
</evidence>
<dbReference type="Pfam" id="PF13176">
    <property type="entry name" value="TPR_7"/>
    <property type="match status" value="1"/>
</dbReference>
<keyword evidence="3" id="KW-1185">Reference proteome</keyword>
<dbReference type="OrthoDB" id="2080803at2"/>
<evidence type="ECO:0000256" key="1">
    <source>
        <dbReference type="PROSITE-ProRule" id="PRU00339"/>
    </source>
</evidence>
<feature type="repeat" description="TPR" evidence="1">
    <location>
        <begin position="168"/>
        <end position="201"/>
    </location>
</feature>
<dbReference type="SUPFAM" id="SSF48452">
    <property type="entry name" value="TPR-like"/>
    <property type="match status" value="2"/>
</dbReference>
<dbReference type="EMBL" id="CP024848">
    <property type="protein sequence ID" value="AXI09341.1"/>
    <property type="molecule type" value="Genomic_DNA"/>
</dbReference>
<name>A0A345PH61_9BACI</name>
<dbReference type="Gene3D" id="1.25.40.10">
    <property type="entry name" value="Tetratricopeptide repeat domain"/>
    <property type="match status" value="2"/>
</dbReference>
<evidence type="ECO:0000313" key="2">
    <source>
        <dbReference type="EMBL" id="AXI09341.1"/>
    </source>
</evidence>